<dbReference type="KEGG" id="pbap:Pla133_44860"/>
<protein>
    <submittedName>
        <fullName evidence="2">Uncharacterized protein</fullName>
    </submittedName>
</protein>
<keyword evidence="1" id="KW-1133">Transmembrane helix</keyword>
<gene>
    <name evidence="2" type="ORF">Pla133_44860</name>
</gene>
<evidence type="ECO:0000313" key="2">
    <source>
        <dbReference type="EMBL" id="QDU69367.1"/>
    </source>
</evidence>
<proteinExistence type="predicted"/>
<organism evidence="2 3">
    <name type="scientific">Engelhardtia mirabilis</name>
    <dbReference type="NCBI Taxonomy" id="2528011"/>
    <lineage>
        <taxon>Bacteria</taxon>
        <taxon>Pseudomonadati</taxon>
        <taxon>Planctomycetota</taxon>
        <taxon>Planctomycetia</taxon>
        <taxon>Planctomycetia incertae sedis</taxon>
        <taxon>Engelhardtia</taxon>
    </lineage>
</organism>
<evidence type="ECO:0000256" key="1">
    <source>
        <dbReference type="SAM" id="Phobius"/>
    </source>
</evidence>
<reference evidence="2 3" key="1">
    <citation type="submission" date="2019-02" db="EMBL/GenBank/DDBJ databases">
        <title>Deep-cultivation of Planctomycetes and their phenomic and genomic characterization uncovers novel biology.</title>
        <authorList>
            <person name="Wiegand S."/>
            <person name="Jogler M."/>
            <person name="Boedeker C."/>
            <person name="Pinto D."/>
            <person name="Vollmers J."/>
            <person name="Rivas-Marin E."/>
            <person name="Kohn T."/>
            <person name="Peeters S.H."/>
            <person name="Heuer A."/>
            <person name="Rast P."/>
            <person name="Oberbeckmann S."/>
            <person name="Bunk B."/>
            <person name="Jeske O."/>
            <person name="Meyerdierks A."/>
            <person name="Storesund J.E."/>
            <person name="Kallscheuer N."/>
            <person name="Luecker S."/>
            <person name="Lage O.M."/>
            <person name="Pohl T."/>
            <person name="Merkel B.J."/>
            <person name="Hornburger P."/>
            <person name="Mueller R.-W."/>
            <person name="Bruemmer F."/>
            <person name="Labrenz M."/>
            <person name="Spormann A.M."/>
            <person name="Op den Camp H."/>
            <person name="Overmann J."/>
            <person name="Amann R."/>
            <person name="Jetten M.S.M."/>
            <person name="Mascher T."/>
            <person name="Medema M.H."/>
            <person name="Devos D.P."/>
            <person name="Kaster A.-K."/>
            <person name="Ovreas L."/>
            <person name="Rohde M."/>
            <person name="Galperin M.Y."/>
            <person name="Jogler C."/>
        </authorList>
    </citation>
    <scope>NUCLEOTIDE SEQUENCE [LARGE SCALE GENOMIC DNA]</scope>
    <source>
        <strain evidence="2 3">Pla133</strain>
    </source>
</reference>
<keyword evidence="1" id="KW-0812">Transmembrane</keyword>
<accession>A0A518BQW0</accession>
<dbReference type="AlphaFoldDB" id="A0A518BQW0"/>
<dbReference type="EMBL" id="CP036287">
    <property type="protein sequence ID" value="QDU69367.1"/>
    <property type="molecule type" value="Genomic_DNA"/>
</dbReference>
<dbReference type="Proteomes" id="UP000316921">
    <property type="component" value="Chromosome"/>
</dbReference>
<evidence type="ECO:0000313" key="3">
    <source>
        <dbReference type="Proteomes" id="UP000316921"/>
    </source>
</evidence>
<keyword evidence="1" id="KW-0472">Membrane</keyword>
<dbReference type="RefSeq" id="WP_419191830.1">
    <property type="nucleotide sequence ID" value="NZ_CP036287.1"/>
</dbReference>
<feature type="transmembrane region" description="Helical" evidence="1">
    <location>
        <begin position="20"/>
        <end position="39"/>
    </location>
</feature>
<name>A0A518BQW0_9BACT</name>
<sequence length="169" mass="18492">MRVPSRRMPPAEGAGRPWLFLVGATFVGLLALVVSTVWGTLLTTVTLATTLFVMGIILADGLVQSRRTAKERAAESICTFARSFDCRSVDTWAIRAVYEMYSTSYPVRSADDVDSEELAYDAELLAERAGRSLDGCEANPFYGRVSTAGDLVQFLSHQPRLEGHPSRGE</sequence>
<keyword evidence="3" id="KW-1185">Reference proteome</keyword>
<feature type="transmembrane region" description="Helical" evidence="1">
    <location>
        <begin position="45"/>
        <end position="63"/>
    </location>
</feature>